<dbReference type="PANTHER" id="PTHR32432">
    <property type="entry name" value="CELL DIVISION PROTEIN FTSA-RELATED"/>
    <property type="match status" value="1"/>
</dbReference>
<dbReference type="HAMAP" id="MF_02033">
    <property type="entry name" value="FtsA"/>
    <property type="match status" value="1"/>
</dbReference>
<dbReference type="InterPro" id="IPR003494">
    <property type="entry name" value="SHS2_FtsA"/>
</dbReference>
<dbReference type="SUPFAM" id="SSF53067">
    <property type="entry name" value="Actin-like ATPase domain"/>
    <property type="match status" value="2"/>
</dbReference>
<evidence type="ECO:0000313" key="6">
    <source>
        <dbReference type="EMBL" id="SUZ63528.1"/>
    </source>
</evidence>
<evidence type="ECO:0000256" key="2">
    <source>
        <dbReference type="ARBA" id="ARBA00022618"/>
    </source>
</evidence>
<evidence type="ECO:0000256" key="4">
    <source>
        <dbReference type="ARBA" id="ARBA00023306"/>
    </source>
</evidence>
<organism evidence="6">
    <name type="scientific">marine metagenome</name>
    <dbReference type="NCBI Taxonomy" id="408172"/>
    <lineage>
        <taxon>unclassified sequences</taxon>
        <taxon>metagenomes</taxon>
        <taxon>ecological metagenomes</taxon>
    </lineage>
</organism>
<dbReference type="PANTHER" id="PTHR32432:SF4">
    <property type="entry name" value="CELL DIVISION PROTEIN FTSA"/>
    <property type="match status" value="1"/>
</dbReference>
<dbReference type="InterPro" id="IPR020823">
    <property type="entry name" value="Cell_div_FtsA"/>
</dbReference>
<accession>A0A381PB90</accession>
<keyword evidence="3" id="KW-0472">Membrane</keyword>
<evidence type="ECO:0000256" key="1">
    <source>
        <dbReference type="ARBA" id="ARBA00022475"/>
    </source>
</evidence>
<sequence>MKISDKNIEIGIDIGTSKTCCLIAEIKSEEGSNKILGVGKAPSQGIKKGSIIHRDKVMEAIEIAVREAELMSGVKVNHATVSISGNHIRGINTQGAIAVQKGTSSNVPMEQEITQSDVARVLDLAKAVSLPIDREILHILPQEYLIDTMDSIKDPVGMSGRRLEAKVHLITMAATTAKNLVNCVHELAIDVEGLVFQGLASSIATLDTDEKDMGVAVVDIGAGTTDISVFYDGGIRHSAVVDVGANTVTNDIAVMLQIGMEDAEQIKMKYASAKASMSSTELEFDLPVKNGGIARKVSEHELSRYVEARMIELIQLIGREISRAGINEQLTYGVVLTGGGAMLRNLVPLAQEKLNLPVRIGQHKNFSGAVDIASTADYTAAIGLTQWNSVTRDMVMKDMTVTPIGKAVTNIKDWVRGLFT</sequence>
<dbReference type="Pfam" id="PF02491">
    <property type="entry name" value="SHS2_FTSA"/>
    <property type="match status" value="1"/>
</dbReference>
<reference evidence="6" key="1">
    <citation type="submission" date="2018-05" db="EMBL/GenBank/DDBJ databases">
        <authorList>
            <person name="Lanie J.A."/>
            <person name="Ng W.-L."/>
            <person name="Kazmierczak K.M."/>
            <person name="Andrzejewski T.M."/>
            <person name="Davidsen T.M."/>
            <person name="Wayne K.J."/>
            <person name="Tettelin H."/>
            <person name="Glass J.I."/>
            <person name="Rusch D."/>
            <person name="Podicherti R."/>
            <person name="Tsui H.-C.T."/>
            <person name="Winkler M.E."/>
        </authorList>
    </citation>
    <scope>NUCLEOTIDE SEQUENCE</scope>
</reference>
<feature type="domain" description="SHS2" evidence="5">
    <location>
        <begin position="9"/>
        <end position="205"/>
    </location>
</feature>
<name>A0A381PB90_9ZZZZ</name>
<dbReference type="CDD" id="cd24048">
    <property type="entry name" value="ASKHA_NBD_FtsA"/>
    <property type="match status" value="1"/>
</dbReference>
<dbReference type="PIRSF" id="PIRSF003101">
    <property type="entry name" value="FtsA"/>
    <property type="match status" value="1"/>
</dbReference>
<gene>
    <name evidence="6" type="ORF">METZ01_LOCUS16382</name>
</gene>
<protein>
    <recommendedName>
        <fullName evidence="5">SHS2 domain-containing protein</fullName>
    </recommendedName>
</protein>
<dbReference type="GO" id="GO:0051301">
    <property type="term" value="P:cell division"/>
    <property type="evidence" value="ECO:0007669"/>
    <property type="project" value="UniProtKB-KW"/>
</dbReference>
<proteinExistence type="inferred from homology"/>
<dbReference type="InterPro" id="IPR050696">
    <property type="entry name" value="FtsA/MreB"/>
</dbReference>
<evidence type="ECO:0000259" key="5">
    <source>
        <dbReference type="SMART" id="SM00842"/>
    </source>
</evidence>
<keyword evidence="1" id="KW-1003">Cell membrane</keyword>
<dbReference type="SMART" id="SM00842">
    <property type="entry name" value="FtsA"/>
    <property type="match status" value="1"/>
</dbReference>
<keyword evidence="2" id="KW-0132">Cell division</keyword>
<keyword evidence="4" id="KW-0131">Cell cycle</keyword>
<dbReference type="AlphaFoldDB" id="A0A381PB90"/>
<dbReference type="Gene3D" id="3.30.420.40">
    <property type="match status" value="2"/>
</dbReference>
<dbReference type="Gene3D" id="3.30.1490.110">
    <property type="match status" value="1"/>
</dbReference>
<dbReference type="GO" id="GO:0009898">
    <property type="term" value="C:cytoplasmic side of plasma membrane"/>
    <property type="evidence" value="ECO:0007669"/>
    <property type="project" value="TreeGrafter"/>
</dbReference>
<dbReference type="EMBL" id="UINC01000918">
    <property type="protein sequence ID" value="SUZ63528.1"/>
    <property type="molecule type" value="Genomic_DNA"/>
</dbReference>
<evidence type="ECO:0000256" key="3">
    <source>
        <dbReference type="ARBA" id="ARBA00023136"/>
    </source>
</evidence>
<dbReference type="InterPro" id="IPR043129">
    <property type="entry name" value="ATPase_NBD"/>
</dbReference>
<dbReference type="Pfam" id="PF14450">
    <property type="entry name" value="FtsA"/>
    <property type="match status" value="2"/>
</dbReference>
<dbReference type="GO" id="GO:0032153">
    <property type="term" value="C:cell division site"/>
    <property type="evidence" value="ECO:0007669"/>
    <property type="project" value="TreeGrafter"/>
</dbReference>
<dbReference type="NCBIfam" id="TIGR01174">
    <property type="entry name" value="ftsA"/>
    <property type="match status" value="1"/>
</dbReference>